<dbReference type="FunCoup" id="A0A1Y5SCS0">
    <property type="interactions" value="11"/>
</dbReference>
<dbReference type="Proteomes" id="UP000193200">
    <property type="component" value="Unassembled WGS sequence"/>
</dbReference>
<evidence type="ECO:0000256" key="4">
    <source>
        <dbReference type="ARBA" id="ARBA00023163"/>
    </source>
</evidence>
<dbReference type="SUPFAM" id="SSF53850">
    <property type="entry name" value="Periplasmic binding protein-like II"/>
    <property type="match status" value="1"/>
</dbReference>
<keyword evidence="3" id="KW-0238">DNA-binding</keyword>
<dbReference type="PRINTS" id="PR00039">
    <property type="entry name" value="HTHLYSR"/>
</dbReference>
<dbReference type="InParanoid" id="A0A1Y5SCS0"/>
<evidence type="ECO:0000256" key="1">
    <source>
        <dbReference type="ARBA" id="ARBA00009437"/>
    </source>
</evidence>
<dbReference type="InterPro" id="IPR036388">
    <property type="entry name" value="WH-like_DNA-bd_sf"/>
</dbReference>
<protein>
    <submittedName>
        <fullName evidence="6">HTH-type transcriptional regulator DmlR</fullName>
    </submittedName>
</protein>
<dbReference type="Pfam" id="PF00126">
    <property type="entry name" value="HTH_1"/>
    <property type="match status" value="1"/>
</dbReference>
<dbReference type="GO" id="GO:0006351">
    <property type="term" value="P:DNA-templated transcription"/>
    <property type="evidence" value="ECO:0007669"/>
    <property type="project" value="TreeGrafter"/>
</dbReference>
<reference evidence="6 7" key="1">
    <citation type="submission" date="2017-03" db="EMBL/GenBank/DDBJ databases">
        <authorList>
            <person name="Afonso C.L."/>
            <person name="Miller P.J."/>
            <person name="Scott M.A."/>
            <person name="Spackman E."/>
            <person name="Goraichik I."/>
            <person name="Dimitrov K.M."/>
            <person name="Suarez D.L."/>
            <person name="Swayne D.E."/>
        </authorList>
    </citation>
    <scope>NUCLEOTIDE SEQUENCE [LARGE SCALE GENOMIC DNA]</scope>
    <source>
        <strain evidence="6 7">CECT 7691</strain>
    </source>
</reference>
<dbReference type="InterPro" id="IPR000847">
    <property type="entry name" value="LysR_HTH_N"/>
</dbReference>
<dbReference type="Pfam" id="PF03466">
    <property type="entry name" value="LysR_substrate"/>
    <property type="match status" value="1"/>
</dbReference>
<dbReference type="OrthoDB" id="9812435at2"/>
<evidence type="ECO:0000259" key="5">
    <source>
        <dbReference type="PROSITE" id="PS50931"/>
    </source>
</evidence>
<dbReference type="CDD" id="cd08422">
    <property type="entry name" value="PBP2_CrgA_like"/>
    <property type="match status" value="1"/>
</dbReference>
<dbReference type="EMBL" id="FWFR01000001">
    <property type="protein sequence ID" value="SLN34629.1"/>
    <property type="molecule type" value="Genomic_DNA"/>
</dbReference>
<dbReference type="InterPro" id="IPR036390">
    <property type="entry name" value="WH_DNA-bd_sf"/>
</dbReference>
<dbReference type="PANTHER" id="PTHR30537:SF5">
    <property type="entry name" value="HTH-TYPE TRANSCRIPTIONAL ACTIVATOR TTDR-RELATED"/>
    <property type="match status" value="1"/>
</dbReference>
<keyword evidence="4" id="KW-0804">Transcription</keyword>
<name>A0A1Y5SCS0_9PROT</name>
<gene>
    <name evidence="6" type="primary">dmlR_4</name>
    <name evidence="6" type="ORF">OCH7691_01352</name>
</gene>
<dbReference type="Gene3D" id="1.10.10.10">
    <property type="entry name" value="Winged helix-like DNA-binding domain superfamily/Winged helix DNA-binding domain"/>
    <property type="match status" value="1"/>
</dbReference>
<comment type="similarity">
    <text evidence="1">Belongs to the LysR transcriptional regulatory family.</text>
</comment>
<keyword evidence="2" id="KW-0805">Transcription regulation</keyword>
<evidence type="ECO:0000256" key="3">
    <source>
        <dbReference type="ARBA" id="ARBA00023125"/>
    </source>
</evidence>
<dbReference type="FunFam" id="3.40.190.290:FF:000001">
    <property type="entry name" value="Transcriptional regulator, LysR family"/>
    <property type="match status" value="1"/>
</dbReference>
<dbReference type="InterPro" id="IPR005119">
    <property type="entry name" value="LysR_subst-bd"/>
</dbReference>
<dbReference type="PANTHER" id="PTHR30537">
    <property type="entry name" value="HTH-TYPE TRANSCRIPTIONAL REGULATOR"/>
    <property type="match status" value="1"/>
</dbReference>
<dbReference type="FunFam" id="1.10.10.10:FF:000001">
    <property type="entry name" value="LysR family transcriptional regulator"/>
    <property type="match status" value="1"/>
</dbReference>
<evidence type="ECO:0000313" key="6">
    <source>
        <dbReference type="EMBL" id="SLN34629.1"/>
    </source>
</evidence>
<feature type="domain" description="HTH lysR-type" evidence="5">
    <location>
        <begin position="1"/>
        <end position="59"/>
    </location>
</feature>
<organism evidence="6 7">
    <name type="scientific">Oceanibacterium hippocampi</name>
    <dbReference type="NCBI Taxonomy" id="745714"/>
    <lineage>
        <taxon>Bacteria</taxon>
        <taxon>Pseudomonadati</taxon>
        <taxon>Pseudomonadota</taxon>
        <taxon>Alphaproteobacteria</taxon>
        <taxon>Sneathiellales</taxon>
        <taxon>Sneathiellaceae</taxon>
        <taxon>Oceanibacterium</taxon>
    </lineage>
</organism>
<sequence>MDKLANMAVFAAVVEEKGFSAAARRLGMSKSAVSKQVSRLEDSLGARLLNRTTRSLSLTEIGEVFYGHCARMLEAASDAEAAVSALHGEPRGHLRVALPMTFGIREVAPAVAEFLKRHPAVTIEMELNDRFVDVVADGFDLAVRVAALPDSSLIARRLAPMRSVICASPGYLAEHGTPATIDDLAGLNCLHYSNAPARQWAVVENGRERKVEIRGNLIANNGEALMEAATAGLGITIAPTFIVAEALRRGDLVTILDQCHRSDEASVFALYPHRRHLSPKVRAFIDFLADRFAPTPPWEVGLTLP</sequence>
<dbReference type="Gene3D" id="3.40.190.290">
    <property type="match status" value="1"/>
</dbReference>
<evidence type="ECO:0000256" key="2">
    <source>
        <dbReference type="ARBA" id="ARBA00023015"/>
    </source>
</evidence>
<dbReference type="RefSeq" id="WP_085882575.1">
    <property type="nucleotide sequence ID" value="NZ_FWFR01000001.1"/>
</dbReference>
<evidence type="ECO:0000313" key="7">
    <source>
        <dbReference type="Proteomes" id="UP000193200"/>
    </source>
</evidence>
<dbReference type="GO" id="GO:0043565">
    <property type="term" value="F:sequence-specific DNA binding"/>
    <property type="evidence" value="ECO:0007669"/>
    <property type="project" value="TreeGrafter"/>
</dbReference>
<dbReference type="SUPFAM" id="SSF46785">
    <property type="entry name" value="Winged helix' DNA-binding domain"/>
    <property type="match status" value="1"/>
</dbReference>
<proteinExistence type="inferred from homology"/>
<dbReference type="PROSITE" id="PS50931">
    <property type="entry name" value="HTH_LYSR"/>
    <property type="match status" value="1"/>
</dbReference>
<dbReference type="GO" id="GO:0003700">
    <property type="term" value="F:DNA-binding transcription factor activity"/>
    <property type="evidence" value="ECO:0007669"/>
    <property type="project" value="InterPro"/>
</dbReference>
<accession>A0A1Y5SCS0</accession>
<keyword evidence="7" id="KW-1185">Reference proteome</keyword>
<dbReference type="InterPro" id="IPR058163">
    <property type="entry name" value="LysR-type_TF_proteobact-type"/>
</dbReference>
<dbReference type="AlphaFoldDB" id="A0A1Y5SCS0"/>